<evidence type="ECO:0000256" key="2">
    <source>
        <dbReference type="ARBA" id="ARBA00004496"/>
    </source>
</evidence>
<feature type="active site" evidence="15">
    <location>
        <position position="54"/>
    </location>
</feature>
<dbReference type="Pfam" id="PF00035">
    <property type="entry name" value="dsrm"/>
    <property type="match status" value="1"/>
</dbReference>
<evidence type="ECO:0000256" key="3">
    <source>
        <dbReference type="ARBA" id="ARBA00010183"/>
    </source>
</evidence>
<comment type="function">
    <text evidence="15">Digests double-stranded RNA. Involved in the processing of primary rRNA transcript to yield the immediate precursors to the large and small rRNAs (23S and 16S). Processes some mRNAs, and tRNAs when they are encoded in the rRNA operon. Processes pre-crRNA and tracrRNA of type II CRISPR loci if present in the organism.</text>
</comment>
<evidence type="ECO:0000256" key="9">
    <source>
        <dbReference type="ARBA" id="ARBA00022722"/>
    </source>
</evidence>
<dbReference type="SUPFAM" id="SSF54768">
    <property type="entry name" value="dsRNA-binding domain-like"/>
    <property type="match status" value="1"/>
</dbReference>
<dbReference type="FunFam" id="3.30.160.20:FF:000003">
    <property type="entry name" value="Ribonuclease 3"/>
    <property type="match status" value="1"/>
</dbReference>
<dbReference type="Pfam" id="PF14622">
    <property type="entry name" value="Ribonucleas_3_3"/>
    <property type="match status" value="1"/>
</dbReference>
<dbReference type="CDD" id="cd00593">
    <property type="entry name" value="RIBOc"/>
    <property type="match status" value="1"/>
</dbReference>
<evidence type="ECO:0000256" key="4">
    <source>
        <dbReference type="ARBA" id="ARBA00011738"/>
    </source>
</evidence>
<dbReference type="InterPro" id="IPR011907">
    <property type="entry name" value="RNase_III"/>
</dbReference>
<feature type="active site" evidence="15">
    <location>
        <position position="126"/>
    </location>
</feature>
<dbReference type="FunFam" id="1.10.1520.10:FF:000001">
    <property type="entry name" value="Ribonuclease 3"/>
    <property type="match status" value="1"/>
</dbReference>
<dbReference type="GO" id="GO:0042802">
    <property type="term" value="F:identical protein binding"/>
    <property type="evidence" value="ECO:0007669"/>
    <property type="project" value="UniProtKB-ARBA"/>
</dbReference>
<evidence type="ECO:0000256" key="14">
    <source>
        <dbReference type="ARBA" id="ARBA00022884"/>
    </source>
</evidence>
<dbReference type="PROSITE" id="PS50142">
    <property type="entry name" value="RNASE_3_2"/>
    <property type="match status" value="1"/>
</dbReference>
<dbReference type="InterPro" id="IPR014720">
    <property type="entry name" value="dsRBD_dom"/>
</dbReference>
<keyword evidence="14 15" id="KW-0694">RNA-binding</keyword>
<dbReference type="CDD" id="cd10845">
    <property type="entry name" value="DSRM_RNAse_III_family"/>
    <property type="match status" value="1"/>
</dbReference>
<evidence type="ECO:0000256" key="12">
    <source>
        <dbReference type="ARBA" id="ARBA00022801"/>
    </source>
</evidence>
<evidence type="ECO:0000256" key="8">
    <source>
        <dbReference type="ARBA" id="ARBA00022694"/>
    </source>
</evidence>
<dbReference type="GO" id="GO:0005737">
    <property type="term" value="C:cytoplasm"/>
    <property type="evidence" value="ECO:0007669"/>
    <property type="project" value="UniProtKB-SubCell"/>
</dbReference>
<comment type="cofactor">
    <cofactor evidence="15">
        <name>Mg(2+)</name>
        <dbReference type="ChEBI" id="CHEBI:18420"/>
    </cofactor>
</comment>
<evidence type="ECO:0000256" key="5">
    <source>
        <dbReference type="ARBA" id="ARBA00022490"/>
    </source>
</evidence>
<dbReference type="EC" id="3.1.26.3" evidence="15"/>
<accession>A0A7C1FMZ4</accession>
<comment type="similarity">
    <text evidence="3">Belongs to the ribonuclease III family.</text>
</comment>
<protein>
    <recommendedName>
        <fullName evidence="15">Ribonuclease 3</fullName>
        <ecNumber evidence="15">3.1.26.3</ecNumber>
    </recommendedName>
    <alternativeName>
        <fullName evidence="15">Ribonuclease III</fullName>
        <shortName evidence="15">RNase III</shortName>
    </alternativeName>
</protein>
<dbReference type="GO" id="GO:0019843">
    <property type="term" value="F:rRNA binding"/>
    <property type="evidence" value="ECO:0007669"/>
    <property type="project" value="UniProtKB-KW"/>
</dbReference>
<feature type="domain" description="RNase III" evidence="17">
    <location>
        <begin position="6"/>
        <end position="137"/>
    </location>
</feature>
<keyword evidence="12 15" id="KW-0378">Hydrolase</keyword>
<reference evidence="18" key="1">
    <citation type="journal article" date="2020" name="mSystems">
        <title>Genome- and Community-Level Interaction Insights into Carbon Utilization and Element Cycling Functions of Hydrothermarchaeota in Hydrothermal Sediment.</title>
        <authorList>
            <person name="Zhou Z."/>
            <person name="Liu Y."/>
            <person name="Xu W."/>
            <person name="Pan J."/>
            <person name="Luo Z.H."/>
            <person name="Li M."/>
        </authorList>
    </citation>
    <scope>NUCLEOTIDE SEQUENCE [LARGE SCALE GENOMIC DNA]</scope>
    <source>
        <strain evidence="18">SpSt-289</strain>
    </source>
</reference>
<dbReference type="SMART" id="SM00358">
    <property type="entry name" value="DSRM"/>
    <property type="match status" value="1"/>
</dbReference>
<dbReference type="SMART" id="SM00535">
    <property type="entry name" value="RIBOc"/>
    <property type="match status" value="1"/>
</dbReference>
<feature type="binding site" evidence="15">
    <location>
        <position position="126"/>
    </location>
    <ligand>
        <name>Mg(2+)</name>
        <dbReference type="ChEBI" id="CHEBI:18420"/>
    </ligand>
</feature>
<dbReference type="PROSITE" id="PS50137">
    <property type="entry name" value="DS_RBD"/>
    <property type="match status" value="1"/>
</dbReference>
<dbReference type="InterPro" id="IPR036389">
    <property type="entry name" value="RNase_III_sf"/>
</dbReference>
<keyword evidence="7 15" id="KW-0507">mRNA processing</keyword>
<evidence type="ECO:0000256" key="13">
    <source>
        <dbReference type="ARBA" id="ARBA00022842"/>
    </source>
</evidence>
<evidence type="ECO:0000256" key="6">
    <source>
        <dbReference type="ARBA" id="ARBA00022552"/>
    </source>
</evidence>
<dbReference type="Gene3D" id="3.30.160.20">
    <property type="match status" value="1"/>
</dbReference>
<dbReference type="SUPFAM" id="SSF69065">
    <property type="entry name" value="RNase III domain-like"/>
    <property type="match status" value="1"/>
</dbReference>
<comment type="caution">
    <text evidence="15">Lacks conserved residue(s) required for the propagation of feature annotation.</text>
</comment>
<feature type="binding site" evidence="15">
    <location>
        <position position="50"/>
    </location>
    <ligand>
        <name>Mg(2+)</name>
        <dbReference type="ChEBI" id="CHEBI:18420"/>
    </ligand>
</feature>
<dbReference type="PANTHER" id="PTHR11207:SF0">
    <property type="entry name" value="RIBONUCLEASE 3"/>
    <property type="match status" value="1"/>
</dbReference>
<dbReference type="PANTHER" id="PTHR11207">
    <property type="entry name" value="RIBONUCLEASE III"/>
    <property type="match status" value="1"/>
</dbReference>
<comment type="caution">
    <text evidence="18">The sequence shown here is derived from an EMBL/GenBank/DDBJ whole genome shotgun (WGS) entry which is preliminary data.</text>
</comment>
<evidence type="ECO:0000256" key="7">
    <source>
        <dbReference type="ARBA" id="ARBA00022664"/>
    </source>
</evidence>
<dbReference type="NCBIfam" id="TIGR02191">
    <property type="entry name" value="RNaseIII"/>
    <property type="match status" value="1"/>
</dbReference>
<keyword evidence="11 15" id="KW-0255">Endonuclease</keyword>
<keyword evidence="8 15" id="KW-0819">tRNA processing</keyword>
<comment type="subcellular location">
    <subcellularLocation>
        <location evidence="2 15">Cytoplasm</location>
    </subcellularLocation>
</comment>
<keyword evidence="5 15" id="KW-0963">Cytoplasm</keyword>
<evidence type="ECO:0000256" key="1">
    <source>
        <dbReference type="ARBA" id="ARBA00000109"/>
    </source>
</evidence>
<feature type="domain" description="DRBM" evidence="16">
    <location>
        <begin position="164"/>
        <end position="233"/>
    </location>
</feature>
<evidence type="ECO:0000256" key="11">
    <source>
        <dbReference type="ARBA" id="ARBA00022759"/>
    </source>
</evidence>
<evidence type="ECO:0000259" key="16">
    <source>
        <dbReference type="PROSITE" id="PS50137"/>
    </source>
</evidence>
<dbReference type="AlphaFoldDB" id="A0A7C1FMZ4"/>
<keyword evidence="13 15" id="KW-0460">Magnesium</keyword>
<dbReference type="GO" id="GO:0006397">
    <property type="term" value="P:mRNA processing"/>
    <property type="evidence" value="ECO:0007669"/>
    <property type="project" value="UniProtKB-UniRule"/>
</dbReference>
<dbReference type="GO" id="GO:0010468">
    <property type="term" value="P:regulation of gene expression"/>
    <property type="evidence" value="ECO:0007669"/>
    <property type="project" value="TreeGrafter"/>
</dbReference>
<dbReference type="GO" id="GO:0003725">
    <property type="term" value="F:double-stranded RNA binding"/>
    <property type="evidence" value="ECO:0007669"/>
    <property type="project" value="TreeGrafter"/>
</dbReference>
<name>A0A7C1FMZ4_9CHLR</name>
<organism evidence="18">
    <name type="scientific">Caldilinea aerophila</name>
    <dbReference type="NCBI Taxonomy" id="133453"/>
    <lineage>
        <taxon>Bacteria</taxon>
        <taxon>Bacillati</taxon>
        <taxon>Chloroflexota</taxon>
        <taxon>Caldilineae</taxon>
        <taxon>Caldilineales</taxon>
        <taxon>Caldilineaceae</taxon>
        <taxon>Caldilinea</taxon>
    </lineage>
</organism>
<keyword evidence="15" id="KW-0699">rRNA-binding</keyword>
<dbReference type="EMBL" id="DSMG01000165">
    <property type="protein sequence ID" value="HDX32973.1"/>
    <property type="molecule type" value="Genomic_DNA"/>
</dbReference>
<dbReference type="Gene3D" id="1.10.1520.10">
    <property type="entry name" value="Ribonuclease III domain"/>
    <property type="match status" value="1"/>
</dbReference>
<comment type="catalytic activity">
    <reaction evidence="1 15">
        <text>Endonucleolytic cleavage to 5'-phosphomonoester.</text>
        <dbReference type="EC" id="3.1.26.3"/>
    </reaction>
</comment>
<dbReference type="GO" id="GO:0008033">
    <property type="term" value="P:tRNA processing"/>
    <property type="evidence" value="ECO:0007669"/>
    <property type="project" value="UniProtKB-KW"/>
</dbReference>
<gene>
    <name evidence="15 18" type="primary">rnc</name>
    <name evidence="18" type="ORF">ENQ20_16020</name>
</gene>
<dbReference type="PROSITE" id="PS00517">
    <property type="entry name" value="RNASE_3_1"/>
    <property type="match status" value="1"/>
</dbReference>
<evidence type="ECO:0000313" key="18">
    <source>
        <dbReference type="EMBL" id="HDX32973.1"/>
    </source>
</evidence>
<evidence type="ECO:0000256" key="15">
    <source>
        <dbReference type="HAMAP-Rule" id="MF_00104"/>
    </source>
</evidence>
<dbReference type="GO" id="GO:0046872">
    <property type="term" value="F:metal ion binding"/>
    <property type="evidence" value="ECO:0007669"/>
    <property type="project" value="UniProtKB-KW"/>
</dbReference>
<dbReference type="GO" id="GO:0006364">
    <property type="term" value="P:rRNA processing"/>
    <property type="evidence" value="ECO:0007669"/>
    <property type="project" value="UniProtKB-UniRule"/>
</dbReference>
<sequence>MTIPPLSTLEQALGVTFHNKQLLQQAFVHRSYLNELSGDKGQLLDNERLEFLGDAVLSYIFSEFLYLRHPDAREGRLTNLRSALVRRETLAHLARQLHLGDYLLLGRGEEESGGRHRPATLCATFEALIGAIYLDQGVDVCREVVVRLFAAELMKLEQIQESRDPKSRLQEFAQETFGHTPRYKEIDSRGPDHDKYFVMVVQISGRPYGIGEGRSKQEASQQAAAMALYRLGVPLEQYTYDPSLAERYGLTLASA</sequence>
<keyword evidence="10 15" id="KW-0479">Metal-binding</keyword>
<keyword evidence="6 15" id="KW-0698">rRNA processing</keyword>
<evidence type="ECO:0000259" key="17">
    <source>
        <dbReference type="PROSITE" id="PS50142"/>
    </source>
</evidence>
<comment type="subunit">
    <text evidence="4 15">Homodimer.</text>
</comment>
<proteinExistence type="inferred from homology"/>
<dbReference type="InterPro" id="IPR000999">
    <property type="entry name" value="RNase_III_dom"/>
</dbReference>
<dbReference type="GO" id="GO:0004525">
    <property type="term" value="F:ribonuclease III activity"/>
    <property type="evidence" value="ECO:0007669"/>
    <property type="project" value="UniProtKB-UniRule"/>
</dbReference>
<evidence type="ECO:0000256" key="10">
    <source>
        <dbReference type="ARBA" id="ARBA00022723"/>
    </source>
</evidence>
<dbReference type="HAMAP" id="MF_00104">
    <property type="entry name" value="RNase_III"/>
    <property type="match status" value="1"/>
</dbReference>
<keyword evidence="9 15" id="KW-0540">Nuclease</keyword>